<name>A0A8E0VGF8_9TREM</name>
<accession>A0A8E0VGF8</accession>
<gene>
    <name evidence="2" type="ORF">FBUS_10905</name>
</gene>
<protein>
    <submittedName>
        <fullName evidence="2">Uncharacterized protein</fullName>
    </submittedName>
</protein>
<evidence type="ECO:0000256" key="1">
    <source>
        <dbReference type="SAM" id="MobiDB-lite"/>
    </source>
</evidence>
<evidence type="ECO:0000313" key="3">
    <source>
        <dbReference type="Proteomes" id="UP000728185"/>
    </source>
</evidence>
<dbReference type="Proteomes" id="UP000728185">
    <property type="component" value="Unassembled WGS sequence"/>
</dbReference>
<sequence length="136" mass="15466">MRQQTFKRNECKDSNSNKKSVATIRHLLYPAQTSTSLLVSPSVSNQSNLKQQQQQQQNISSVQQLPYELYSAPYQPPGLRQTFFPGQQQQSLAQLQGQKHQARQQQQAQHQQSQVCSQSNWTNATSKQIPAAQNLQ</sequence>
<reference evidence="2" key="1">
    <citation type="submission" date="2019-05" db="EMBL/GenBank/DDBJ databases">
        <title>Annotation for the trematode Fasciolopsis buski.</title>
        <authorList>
            <person name="Choi Y.-J."/>
        </authorList>
    </citation>
    <scope>NUCLEOTIDE SEQUENCE</scope>
    <source>
        <strain evidence="2">HT</strain>
        <tissue evidence="2">Whole worm</tissue>
    </source>
</reference>
<keyword evidence="3" id="KW-1185">Reference proteome</keyword>
<dbReference type="AlphaFoldDB" id="A0A8E0VGF8"/>
<organism evidence="2 3">
    <name type="scientific">Fasciolopsis buskii</name>
    <dbReference type="NCBI Taxonomy" id="27845"/>
    <lineage>
        <taxon>Eukaryota</taxon>
        <taxon>Metazoa</taxon>
        <taxon>Spiralia</taxon>
        <taxon>Lophotrochozoa</taxon>
        <taxon>Platyhelminthes</taxon>
        <taxon>Trematoda</taxon>
        <taxon>Digenea</taxon>
        <taxon>Plagiorchiida</taxon>
        <taxon>Echinostomata</taxon>
        <taxon>Echinostomatoidea</taxon>
        <taxon>Fasciolidae</taxon>
        <taxon>Fasciolopsis</taxon>
    </lineage>
</organism>
<feature type="region of interest" description="Disordered" evidence="1">
    <location>
        <begin position="71"/>
        <end position="112"/>
    </location>
</feature>
<evidence type="ECO:0000313" key="2">
    <source>
        <dbReference type="EMBL" id="KAA0186609.1"/>
    </source>
</evidence>
<proteinExistence type="predicted"/>
<feature type="compositionally biased region" description="Low complexity" evidence="1">
    <location>
        <begin position="87"/>
        <end position="112"/>
    </location>
</feature>
<dbReference type="EMBL" id="LUCM01009652">
    <property type="protein sequence ID" value="KAA0186609.1"/>
    <property type="molecule type" value="Genomic_DNA"/>
</dbReference>
<comment type="caution">
    <text evidence="2">The sequence shown here is derived from an EMBL/GenBank/DDBJ whole genome shotgun (WGS) entry which is preliminary data.</text>
</comment>